<feature type="domain" description="PAS" evidence="6">
    <location>
        <begin position="632"/>
        <end position="679"/>
    </location>
</feature>
<keyword evidence="4" id="KW-0175">Coiled coil</keyword>
<dbReference type="GO" id="GO:0061733">
    <property type="term" value="F:protein-lysine-acetyltransferase activity"/>
    <property type="evidence" value="ECO:0007669"/>
    <property type="project" value="UniProtKB-EC"/>
</dbReference>
<feature type="compositionally biased region" description="Low complexity" evidence="5">
    <location>
        <begin position="858"/>
        <end position="873"/>
    </location>
</feature>
<dbReference type="PROSITE" id="PS50112">
    <property type="entry name" value="PAS"/>
    <property type="match status" value="2"/>
</dbReference>
<dbReference type="SUPFAM" id="SSF55785">
    <property type="entry name" value="PYP-like sensor domain (PAS domain)"/>
    <property type="match status" value="2"/>
</dbReference>
<feature type="region of interest" description="Disordered" evidence="5">
    <location>
        <begin position="331"/>
        <end position="355"/>
    </location>
</feature>
<feature type="compositionally biased region" description="Polar residues" evidence="5">
    <location>
        <begin position="754"/>
        <end position="778"/>
    </location>
</feature>
<dbReference type="GO" id="GO:0000981">
    <property type="term" value="F:DNA-binding transcription factor activity, RNA polymerase II-specific"/>
    <property type="evidence" value="ECO:0007669"/>
    <property type="project" value="InterPro"/>
</dbReference>
<dbReference type="InterPro" id="IPR000014">
    <property type="entry name" value="PAS"/>
</dbReference>
<dbReference type="OrthoDB" id="411251at2759"/>
<feature type="region of interest" description="Disordered" evidence="5">
    <location>
        <begin position="741"/>
        <end position="798"/>
    </location>
</feature>
<dbReference type="GO" id="GO:0032922">
    <property type="term" value="P:circadian regulation of gene expression"/>
    <property type="evidence" value="ECO:0007669"/>
    <property type="project" value="InterPro"/>
</dbReference>
<dbReference type="GO" id="GO:1990513">
    <property type="term" value="C:CLOCK-BMAL transcription complex"/>
    <property type="evidence" value="ECO:0007669"/>
    <property type="project" value="TreeGrafter"/>
</dbReference>
<feature type="compositionally biased region" description="Polar residues" evidence="5">
    <location>
        <begin position="786"/>
        <end position="798"/>
    </location>
</feature>
<dbReference type="PROSITE" id="PS50888">
    <property type="entry name" value="BHLH"/>
    <property type="match status" value="1"/>
</dbReference>
<evidence type="ECO:0000256" key="5">
    <source>
        <dbReference type="SAM" id="MobiDB-lite"/>
    </source>
</evidence>
<dbReference type="InterPro" id="IPR047230">
    <property type="entry name" value="CLOCK-like"/>
</dbReference>
<dbReference type="PANTHER" id="PTHR46055">
    <property type="entry name" value="CIRCADIAN LOCOMOTER OUTPUT CYCLES PROTEIN KAPUT"/>
    <property type="match status" value="1"/>
</dbReference>
<evidence type="ECO:0000313" key="9">
    <source>
        <dbReference type="Proteomes" id="UP000683360"/>
    </source>
</evidence>
<dbReference type="EMBL" id="CAJPWZ010002883">
    <property type="protein sequence ID" value="CAG2246851.1"/>
    <property type="molecule type" value="Genomic_DNA"/>
</dbReference>
<dbReference type="Gene3D" id="4.10.280.10">
    <property type="entry name" value="Helix-loop-helix DNA-binding domain"/>
    <property type="match status" value="1"/>
</dbReference>
<dbReference type="SUPFAM" id="SSF47459">
    <property type="entry name" value="HLH, helix-loop-helix DNA-binding domain"/>
    <property type="match status" value="1"/>
</dbReference>
<dbReference type="Pfam" id="PF14598">
    <property type="entry name" value="PAS_11"/>
    <property type="match status" value="1"/>
</dbReference>
<dbReference type="InterPro" id="IPR036638">
    <property type="entry name" value="HLH_DNA-bd_sf"/>
</dbReference>
<dbReference type="Gene3D" id="3.30.450.20">
    <property type="entry name" value="PAS domain"/>
    <property type="match status" value="2"/>
</dbReference>
<dbReference type="InterPro" id="IPR011598">
    <property type="entry name" value="bHLH_dom"/>
</dbReference>
<keyword evidence="2" id="KW-0090">Biological rhythms</keyword>
<dbReference type="Proteomes" id="UP000683360">
    <property type="component" value="Unassembled WGS sequence"/>
</dbReference>
<feature type="domain" description="PAS" evidence="6">
    <location>
        <begin position="448"/>
        <end position="511"/>
    </location>
</feature>
<dbReference type="SMART" id="SM00091">
    <property type="entry name" value="PAS"/>
    <property type="match status" value="2"/>
</dbReference>
<keyword evidence="1" id="KW-0677">Repeat</keyword>
<dbReference type="EC" id="2.3.1.48" evidence="8"/>
<keyword evidence="8" id="KW-0012">Acyltransferase</keyword>
<organism evidence="8 9">
    <name type="scientific">Mytilus edulis</name>
    <name type="common">Blue mussel</name>
    <dbReference type="NCBI Taxonomy" id="6550"/>
    <lineage>
        <taxon>Eukaryota</taxon>
        <taxon>Metazoa</taxon>
        <taxon>Spiralia</taxon>
        <taxon>Lophotrochozoa</taxon>
        <taxon>Mollusca</taxon>
        <taxon>Bivalvia</taxon>
        <taxon>Autobranchia</taxon>
        <taxon>Pteriomorphia</taxon>
        <taxon>Mytilida</taxon>
        <taxon>Mytiloidea</taxon>
        <taxon>Mytilidae</taxon>
        <taxon>Mytilinae</taxon>
        <taxon>Mytilus</taxon>
    </lineage>
</organism>
<evidence type="ECO:0000259" key="6">
    <source>
        <dbReference type="PROSITE" id="PS50112"/>
    </source>
</evidence>
<evidence type="ECO:0000256" key="2">
    <source>
        <dbReference type="ARBA" id="ARBA00023108"/>
    </source>
</evidence>
<dbReference type="InterPro" id="IPR001610">
    <property type="entry name" value="PAC"/>
</dbReference>
<dbReference type="InterPro" id="IPR035965">
    <property type="entry name" value="PAS-like_dom_sf"/>
</dbReference>
<feature type="region of interest" description="Disordered" evidence="5">
    <location>
        <begin position="1"/>
        <end position="20"/>
    </location>
</feature>
<dbReference type="Pfam" id="PF00989">
    <property type="entry name" value="PAS"/>
    <property type="match status" value="1"/>
</dbReference>
<evidence type="ECO:0000259" key="7">
    <source>
        <dbReference type="PROSITE" id="PS50888"/>
    </source>
</evidence>
<feature type="compositionally biased region" description="Basic and acidic residues" evidence="5">
    <location>
        <begin position="339"/>
        <end position="355"/>
    </location>
</feature>
<dbReference type="Pfam" id="PF00010">
    <property type="entry name" value="HLH"/>
    <property type="match status" value="1"/>
</dbReference>
<feature type="region of interest" description="Disordered" evidence="5">
    <location>
        <begin position="846"/>
        <end position="873"/>
    </location>
</feature>
<feature type="coiled-coil region" evidence="4">
    <location>
        <begin position="892"/>
        <end position="919"/>
    </location>
</feature>
<dbReference type="SMART" id="SM00086">
    <property type="entry name" value="PAC"/>
    <property type="match status" value="1"/>
</dbReference>
<dbReference type="GO" id="GO:0046983">
    <property type="term" value="F:protein dimerization activity"/>
    <property type="evidence" value="ECO:0007669"/>
    <property type="project" value="InterPro"/>
</dbReference>
<evidence type="ECO:0000256" key="1">
    <source>
        <dbReference type="ARBA" id="ARBA00022737"/>
    </source>
</evidence>
<evidence type="ECO:0000256" key="4">
    <source>
        <dbReference type="SAM" id="Coils"/>
    </source>
</evidence>
<gene>
    <name evidence="8" type="ORF">MEDL_58755</name>
</gene>
<keyword evidence="8" id="KW-0808">Transferase</keyword>
<keyword evidence="3" id="KW-0539">Nucleus</keyword>
<protein>
    <submittedName>
        <fullName evidence="8">CLOCK</fullName>
        <ecNumber evidence="8">2.3.1.48</ecNumber>
    </submittedName>
</protein>
<dbReference type="PANTHER" id="PTHR46055:SF3">
    <property type="entry name" value="CIRCADIAN LOCOMOTER OUTPUT CYCLES PROTEIN KAPUT"/>
    <property type="match status" value="1"/>
</dbReference>
<feature type="domain" description="BHLH" evidence="7">
    <location>
        <begin position="374"/>
        <end position="425"/>
    </location>
</feature>
<dbReference type="InterPro" id="IPR013767">
    <property type="entry name" value="PAS_fold"/>
</dbReference>
<accession>A0A8S3US20</accession>
<dbReference type="SMART" id="SM00353">
    <property type="entry name" value="HLH"/>
    <property type="match status" value="1"/>
</dbReference>
<evidence type="ECO:0000313" key="8">
    <source>
        <dbReference type="EMBL" id="CAG2246851.1"/>
    </source>
</evidence>
<dbReference type="AlphaFoldDB" id="A0A8S3US20"/>
<proteinExistence type="predicted"/>
<dbReference type="GO" id="GO:0000978">
    <property type="term" value="F:RNA polymerase II cis-regulatory region sequence-specific DNA binding"/>
    <property type="evidence" value="ECO:0007669"/>
    <property type="project" value="TreeGrafter"/>
</dbReference>
<dbReference type="CDD" id="cd00130">
    <property type="entry name" value="PAS"/>
    <property type="match status" value="2"/>
</dbReference>
<reference evidence="8" key="1">
    <citation type="submission" date="2021-03" db="EMBL/GenBank/DDBJ databases">
        <authorList>
            <person name="Bekaert M."/>
        </authorList>
    </citation>
    <scope>NUCLEOTIDE SEQUENCE</scope>
</reference>
<evidence type="ECO:0000256" key="3">
    <source>
        <dbReference type="ARBA" id="ARBA00023242"/>
    </source>
</evidence>
<name>A0A8S3US20_MYTED</name>
<comment type="caution">
    <text evidence="8">The sequence shown here is derived from an EMBL/GenBank/DDBJ whole genome shotgun (WGS) entry which is preliminary data.</text>
</comment>
<sequence>MSTFNSLMSSDEDPDIGDSSMHLFLESSQTSEVPEQGRSPSPAQIWRPHFENILANSPVTVSSGACGGPLDTPRSYTRQTSTPLLGRVQQENTSRISSSCIKTLEKLFDNQRTFLQEQFVKQNALVGECLSMLKTLEKRPENGKQLNKSKNEIHVPAYIKQSVRDGFKHNKRANGLKWTTKTAAGTVLKCNSEENKAMTEAILIYVKGQHQTVEEGVIRCGIETYFNSVKQKEIMELTGKKEEHNRKMVLYGRKHRKLINRRRTLKERKIDPKEEERFMKALEIETMSSEDSDSEDDSIFVTRPLSWVSTEFKQLIQRLDRKYDRMLNAQGKRLKSKRTVGEPSDRPCPKKPKGLEWIDATSQGDECEDGKSNHKRVNRNLSEKKRRDQFNMLVHELCSMVSATNSKKMDKSTVLKSTISYLRNYQETAVQAKTHEIKENWKPSFLSNDEFMHLMLEAQDSCLLVFNQQGNIVYASESITSLLGHLPTDLVNQQVYDFIEDKERSQLYNLICHVSMTPENLSKSQLYNLICHVSITPEYLNDNQVSFSCHFKRGSLGPDKPPVYETVKFTGFKHWNNFNDDDDWNYGMMAQVKDDMSFCCTVQIENAQFIREMSIIDEAKAEFTSRHSLEWKFLYLDHRASPIIGYLPFEVLGTSGYDYYHPDDLENLSKCHEQLMQKGEETSRYYRFLTKGQQWIWLRTRYYITYHQWNSKPEFVVCTNVVVNYSDVRENLWKDMGYNTANGHTANKRERSPSVCSVTSGPNMSSCHSVGSASSDRAGSSKLGDNDNSPSSSVPTSKYIPQTVSQHLQLLLQHRLLHQPLSQSQPPTGLVTMESQVRLLHQPLSQSQPPTGLVTMESQQGPTPSTSTTQMTPVVEPTSPQLFLTPVQQQLYRQLQDKAQQLQSAIVRQQTELQQITQQLSFAKQGGLTVPVMSSCQPIVASVSVSPIMFATTCGMLPTSPLPPSVSVQPILPLQPVMMDHTIPFHQFISKDNSDDPSLS</sequence>
<keyword evidence="9" id="KW-1185">Reference proteome</keyword>